<dbReference type="Pfam" id="PF00742">
    <property type="entry name" value="Homoserine_dh"/>
    <property type="match status" value="1"/>
</dbReference>
<evidence type="ECO:0000259" key="12">
    <source>
        <dbReference type="Pfam" id="PF00742"/>
    </source>
</evidence>
<dbReference type="EMBL" id="CP076662">
    <property type="protein sequence ID" value="QWU87171.1"/>
    <property type="molecule type" value="Genomic_DNA"/>
</dbReference>
<feature type="domain" description="Homoserine dehydrogenase catalytic" evidence="12">
    <location>
        <begin position="585"/>
        <end position="787"/>
    </location>
</feature>
<evidence type="ECO:0000313" key="14">
    <source>
        <dbReference type="EMBL" id="QWU87171.1"/>
    </source>
</evidence>
<comment type="pathway">
    <text evidence="3">Amino-acid biosynthesis; L-methionine biosynthesis via de novo pathway; L-homoserine from L-aspartate: step 3/3.</text>
</comment>
<keyword evidence="11" id="KW-0732">Signal</keyword>
<evidence type="ECO:0000313" key="15">
    <source>
        <dbReference type="Proteomes" id="UP000825434"/>
    </source>
</evidence>
<accession>A0ABX8I1R6</accession>
<evidence type="ECO:0000259" key="13">
    <source>
        <dbReference type="Pfam" id="PF03447"/>
    </source>
</evidence>
<comment type="catalytic activity">
    <reaction evidence="10">
        <text>L-homoserine + NADP(+) = L-aspartate 4-semialdehyde + NADPH + H(+)</text>
        <dbReference type="Rhea" id="RHEA:15761"/>
        <dbReference type="ChEBI" id="CHEBI:15378"/>
        <dbReference type="ChEBI" id="CHEBI:57476"/>
        <dbReference type="ChEBI" id="CHEBI:57783"/>
        <dbReference type="ChEBI" id="CHEBI:58349"/>
        <dbReference type="ChEBI" id="CHEBI:537519"/>
        <dbReference type="EC" id="1.1.1.3"/>
    </reaction>
    <physiologicalReaction direction="right-to-left" evidence="10">
        <dbReference type="Rhea" id="RHEA:15763"/>
    </physiologicalReaction>
</comment>
<dbReference type="InterPro" id="IPR005106">
    <property type="entry name" value="Asp/hSer_DH_NAD-bd"/>
</dbReference>
<evidence type="ECO:0000256" key="6">
    <source>
        <dbReference type="ARBA" id="ARBA00022697"/>
    </source>
</evidence>
<evidence type="ECO:0000256" key="1">
    <source>
        <dbReference type="ARBA" id="ARBA00001920"/>
    </source>
</evidence>
<dbReference type="Gene3D" id="3.30.360.10">
    <property type="entry name" value="Dihydrodipicolinate Reductase, domain 2"/>
    <property type="match status" value="1"/>
</dbReference>
<dbReference type="InterPro" id="IPR017853">
    <property type="entry name" value="GH"/>
</dbReference>
<evidence type="ECO:0000256" key="9">
    <source>
        <dbReference type="ARBA" id="ARBA00023167"/>
    </source>
</evidence>
<dbReference type="SUPFAM" id="SSF51735">
    <property type="entry name" value="NAD(P)-binding Rossmann-fold domains"/>
    <property type="match status" value="1"/>
</dbReference>
<dbReference type="Proteomes" id="UP000825434">
    <property type="component" value="Chromosome 2"/>
</dbReference>
<dbReference type="InterPro" id="IPR011147">
    <property type="entry name" value="Bifunc_Aspkin/hSer_DH"/>
</dbReference>
<evidence type="ECO:0000256" key="3">
    <source>
        <dbReference type="ARBA" id="ARBA00005062"/>
    </source>
</evidence>
<keyword evidence="7" id="KW-0521">NADP</keyword>
<feature type="chain" id="PRO_5046366400" description="homoserine dehydrogenase" evidence="11">
    <location>
        <begin position="18"/>
        <end position="795"/>
    </location>
</feature>
<dbReference type="Gene3D" id="3.40.50.720">
    <property type="entry name" value="NAD(P)-binding Rossmann-like Domain"/>
    <property type="match status" value="1"/>
</dbReference>
<evidence type="ECO:0000256" key="2">
    <source>
        <dbReference type="ARBA" id="ARBA00005056"/>
    </source>
</evidence>
<evidence type="ECO:0000256" key="11">
    <source>
        <dbReference type="SAM" id="SignalP"/>
    </source>
</evidence>
<dbReference type="Pfam" id="PF03447">
    <property type="entry name" value="NAD_binding_3"/>
    <property type="match status" value="1"/>
</dbReference>
<evidence type="ECO:0000256" key="4">
    <source>
        <dbReference type="ARBA" id="ARBA00013213"/>
    </source>
</evidence>
<comment type="pathway">
    <text evidence="2">Amino-acid biosynthesis; L-threonine biosynthesis; L-threonine from L-aspartate: step 3/5.</text>
</comment>
<dbReference type="Gene3D" id="3.20.20.80">
    <property type="entry name" value="Glycosidases"/>
    <property type="match status" value="1"/>
</dbReference>
<keyword evidence="5" id="KW-0028">Amino-acid biosynthesis</keyword>
<name>A0ABX8I1R6_9ASCO</name>
<dbReference type="PANTHER" id="PTHR43070">
    <property type="match status" value="1"/>
</dbReference>
<keyword evidence="9" id="KW-0486">Methionine biosynthesis</keyword>
<dbReference type="PANTHER" id="PTHR43070:SF5">
    <property type="entry name" value="HOMOSERINE DEHYDROGENASE"/>
    <property type="match status" value="1"/>
</dbReference>
<dbReference type="EC" id="1.1.1.3" evidence="4"/>
<dbReference type="InterPro" id="IPR001342">
    <property type="entry name" value="HDH_cat"/>
</dbReference>
<evidence type="ECO:0000256" key="7">
    <source>
        <dbReference type="ARBA" id="ARBA00022857"/>
    </source>
</evidence>
<keyword evidence="15" id="KW-1185">Reference proteome</keyword>
<evidence type="ECO:0000256" key="5">
    <source>
        <dbReference type="ARBA" id="ARBA00022605"/>
    </source>
</evidence>
<dbReference type="SUPFAM" id="SSF51445">
    <property type="entry name" value="(Trans)glycosidases"/>
    <property type="match status" value="1"/>
</dbReference>
<keyword evidence="6" id="KW-0791">Threonine biosynthesis</keyword>
<feature type="domain" description="Aspartate/homoserine dehydrogenase NAD-binding" evidence="13">
    <location>
        <begin position="447"/>
        <end position="568"/>
    </location>
</feature>
<dbReference type="InterPro" id="IPR036291">
    <property type="entry name" value="NAD(P)-bd_dom_sf"/>
</dbReference>
<evidence type="ECO:0000256" key="8">
    <source>
        <dbReference type="ARBA" id="ARBA00023002"/>
    </source>
</evidence>
<feature type="signal peptide" evidence="11">
    <location>
        <begin position="1"/>
        <end position="17"/>
    </location>
</feature>
<comment type="cofactor">
    <cofactor evidence="1">
        <name>a metal cation</name>
        <dbReference type="ChEBI" id="CHEBI:25213"/>
    </cofactor>
</comment>
<reference evidence="14 15" key="1">
    <citation type="submission" date="2021-06" db="EMBL/GenBank/DDBJ databases">
        <title>Candida outbreak in Lebanon.</title>
        <authorList>
            <person name="Finianos M."/>
        </authorList>
    </citation>
    <scope>NUCLEOTIDE SEQUENCE [LARGE SCALE GENOMIC DNA]</scope>
    <source>
        <strain evidence="14">CA3LBN</strain>
    </source>
</reference>
<protein>
    <recommendedName>
        <fullName evidence="4">homoserine dehydrogenase</fullName>
        <ecNumber evidence="4">1.1.1.3</ecNumber>
    </recommendedName>
</protein>
<sequence>MYVSLSLLLFNFCVVSAFNNSSSFGYSNHTNATYYNYTNTIASDDFVYRGVALGGWLVLEPYITPSLFLSFNETSRNSSDIPKDEYHFCKELGHEEASARLKQHWDTFYNESDFEDIKNYGLNMVRIPVGYWSFQALDDDPYVQGAQEYLDKAIEWASNHDLKVWIDLHGAPNSQNGFDNSGLFRANEPGWQDKTKYVNLTRSVLQEIYAKYGSAEFSEKYNDTILGIEVLNEPMGPKLSMSKLKEFYNQAYIDAREIQDTNNTIVFHDAFQEAGYWNHFRNNNSNTSSITRNYNILIDHHHYEVFGAGQLNSSIAEHIENIKNYASGIEKELKYHPAVVGEWSAALTDCTPWLNSVNWGTRWEGTSPYDNDPIQSKDVDCSNINNYQKWTKKHKRDTRKFIEIQLDQYEAKANGWIFWCYKTETTIEWDFKRLAQMTKSVNVAIIGAGVVGSAFINQLANLKAPVALNVVYLARSSKEAIFSKDYQSVDLKSYKTSPAQPVLPLDELTSFLVGAKKPTILVDNTSNTTLADYYPKFVEAGISIATPNKKAFSSDLATWNDIFNKSAAPNGGLVYHEATVGAGLPIIGPLRDLVLTGDKVEKIEGILSGSLSYVFNTLSTSEKSDKKFSDVVKVAKDLGYLEPDPRDDLNGMDFARKVTILARIAGFEVESPSSFAVDSLVPQPLESLATGAEFLEKLPEYDSDFQKRKDDALAENKVLRYVGQVDFKANKVSVGIAKYDFDHPFASLKGSDNVVSIKTERYPNPLIIQGAGAGAEVTAHGVLADAIKIAERIAN</sequence>
<dbReference type="SUPFAM" id="SSF55347">
    <property type="entry name" value="Glyceraldehyde-3-phosphate dehydrogenase-like, C-terminal domain"/>
    <property type="match status" value="1"/>
</dbReference>
<gene>
    <name evidence="14" type="ORF">CA3LBN_001436</name>
</gene>
<keyword evidence="8" id="KW-0560">Oxidoreductase</keyword>
<organism evidence="14 15">
    <name type="scientific">Candidozyma haemuli</name>
    <dbReference type="NCBI Taxonomy" id="45357"/>
    <lineage>
        <taxon>Eukaryota</taxon>
        <taxon>Fungi</taxon>
        <taxon>Dikarya</taxon>
        <taxon>Ascomycota</taxon>
        <taxon>Saccharomycotina</taxon>
        <taxon>Pichiomycetes</taxon>
        <taxon>Metschnikowiaceae</taxon>
        <taxon>Candidozyma</taxon>
    </lineage>
</organism>
<evidence type="ECO:0000256" key="10">
    <source>
        <dbReference type="ARBA" id="ARBA00048841"/>
    </source>
</evidence>
<proteinExistence type="predicted"/>